<dbReference type="EMBL" id="CP063362">
    <property type="protein sequence ID" value="QRG07929.1"/>
    <property type="molecule type" value="Genomic_DNA"/>
</dbReference>
<dbReference type="InterPro" id="IPR006311">
    <property type="entry name" value="TAT_signal"/>
</dbReference>
<proteinExistence type="predicted"/>
<accession>A0A974SK64</accession>
<reference evidence="2 3" key="1">
    <citation type="submission" date="2020-10" db="EMBL/GenBank/DDBJ databases">
        <title>Degradation of 1,4-Dioxane by Xanthobacter sp. YN2, via a Novel Group-2 Soluble Di-Iron Monooxygenase.</title>
        <authorList>
            <person name="Ma F."/>
            <person name="Wang Y."/>
            <person name="Yang J."/>
            <person name="Guo H."/>
            <person name="Su D."/>
            <person name="Yu L."/>
        </authorList>
    </citation>
    <scope>NUCLEOTIDE SEQUENCE [LARGE SCALE GENOMIC DNA]</scope>
    <source>
        <strain evidence="2 3">YN2</strain>
    </source>
</reference>
<dbReference type="KEGG" id="xdi:EZH22_06080"/>
<evidence type="ECO:0000313" key="3">
    <source>
        <dbReference type="Proteomes" id="UP000596427"/>
    </source>
</evidence>
<feature type="signal peptide" evidence="1">
    <location>
        <begin position="1"/>
        <end position="30"/>
    </location>
</feature>
<feature type="chain" id="PRO_5037562491" description="Secreted protein" evidence="1">
    <location>
        <begin position="31"/>
        <end position="152"/>
    </location>
</feature>
<keyword evidence="1" id="KW-0732">Signal</keyword>
<protein>
    <recommendedName>
        <fullName evidence="4">Secreted protein</fullName>
    </recommendedName>
</protein>
<evidence type="ECO:0000313" key="2">
    <source>
        <dbReference type="EMBL" id="QRG07929.1"/>
    </source>
</evidence>
<name>A0A974SK64_9HYPH</name>
<gene>
    <name evidence="2" type="ORF">EZH22_06080</name>
</gene>
<dbReference type="RefSeq" id="WP_203194843.1">
    <property type="nucleotide sequence ID" value="NZ_CP063362.1"/>
</dbReference>
<dbReference type="PROSITE" id="PS51318">
    <property type="entry name" value="TAT"/>
    <property type="match status" value="1"/>
</dbReference>
<dbReference type="AlphaFoldDB" id="A0A974SK64"/>
<evidence type="ECO:0000256" key="1">
    <source>
        <dbReference type="SAM" id="SignalP"/>
    </source>
</evidence>
<keyword evidence="3" id="KW-1185">Reference proteome</keyword>
<evidence type="ECO:0008006" key="4">
    <source>
        <dbReference type="Google" id="ProtNLM"/>
    </source>
</evidence>
<organism evidence="2 3">
    <name type="scientific">Xanthobacter dioxanivorans</name>
    <dbReference type="NCBI Taxonomy" id="2528964"/>
    <lineage>
        <taxon>Bacteria</taxon>
        <taxon>Pseudomonadati</taxon>
        <taxon>Pseudomonadota</taxon>
        <taxon>Alphaproteobacteria</taxon>
        <taxon>Hyphomicrobiales</taxon>
        <taxon>Xanthobacteraceae</taxon>
        <taxon>Xanthobacter</taxon>
    </lineage>
</organism>
<sequence length="152" mass="15811">MSEPRTLSRRGALLGAAALSLGAAVAGASAAPVSDPVFAAIATFRAKRAAFNAVIKEQGEYEERCTARGVSFCAPSPEGDEIEERYNAACDADADAWWDFLNTTPTTRAGLLAYLDMLTEKDGYSGGPLADDEAMGAICGAIRGFVMGGDHA</sequence>
<dbReference type="Proteomes" id="UP000596427">
    <property type="component" value="Chromosome"/>
</dbReference>